<dbReference type="Proteomes" id="UP000315995">
    <property type="component" value="Chromosome"/>
</dbReference>
<evidence type="ECO:0000313" key="2">
    <source>
        <dbReference type="EMBL" id="QDG52889.1"/>
    </source>
</evidence>
<accession>A0A5B8Y934</accession>
<accession>A0A4Y6PXM8</accession>
<keyword evidence="1" id="KW-0732">Signal</keyword>
<protein>
    <submittedName>
        <fullName evidence="2">Outer membrane beta-barrel domain-containing protein</fullName>
    </submittedName>
</protein>
<name>A0A4Y6PXM8_PERCE</name>
<dbReference type="SUPFAM" id="SSF56925">
    <property type="entry name" value="OMPA-like"/>
    <property type="match status" value="1"/>
</dbReference>
<dbReference type="OrthoDB" id="5495025at2"/>
<dbReference type="RefSeq" id="WP_141199350.1">
    <property type="nucleotide sequence ID" value="NZ_CP041186.1"/>
</dbReference>
<evidence type="ECO:0000313" key="3">
    <source>
        <dbReference type="Proteomes" id="UP000315995"/>
    </source>
</evidence>
<feature type="chain" id="PRO_5030106639" evidence="1">
    <location>
        <begin position="39"/>
        <end position="264"/>
    </location>
</feature>
<gene>
    <name evidence="2" type="ORF">FIV42_19725</name>
</gene>
<reference evidence="2 3" key="1">
    <citation type="submission" date="2019-06" db="EMBL/GenBank/DDBJ databases">
        <title>Persicimonas caeni gen. nov., sp. nov., a predatory bacterium isolated from solar saltern.</title>
        <authorList>
            <person name="Wang S."/>
        </authorList>
    </citation>
    <scope>NUCLEOTIDE SEQUENCE [LARGE SCALE GENOMIC DNA]</scope>
    <source>
        <strain evidence="2 3">YN101</strain>
    </source>
</reference>
<evidence type="ECO:0000256" key="1">
    <source>
        <dbReference type="SAM" id="SignalP"/>
    </source>
</evidence>
<dbReference type="NCBIfam" id="TIGR04565">
    <property type="entry name" value="OMP_myx_plus"/>
    <property type="match status" value="1"/>
</dbReference>
<proteinExistence type="predicted"/>
<organism evidence="2 3">
    <name type="scientific">Persicimonas caeni</name>
    <dbReference type="NCBI Taxonomy" id="2292766"/>
    <lineage>
        <taxon>Bacteria</taxon>
        <taxon>Deltaproteobacteria</taxon>
        <taxon>Bradymonadales</taxon>
        <taxon>Bradymonadaceae</taxon>
        <taxon>Persicimonas</taxon>
    </lineage>
</organism>
<dbReference type="AlphaFoldDB" id="A0A4Y6PXM8"/>
<feature type="signal peptide" evidence="1">
    <location>
        <begin position="1"/>
        <end position="38"/>
    </location>
</feature>
<dbReference type="EMBL" id="CP041186">
    <property type="protein sequence ID" value="QDG52889.1"/>
    <property type="molecule type" value="Genomic_DNA"/>
</dbReference>
<dbReference type="InterPro" id="IPR011250">
    <property type="entry name" value="OMP/PagP_B-barrel"/>
</dbReference>
<sequence>MISLNSKRRSAKASGRLRALLVALVVALVTLAGATASAEDNKGEDKSLDEKLDTYWSVDRELPAVQERTFTREGRIGLGLYAGLLSSEPFYYYYPVGLRGSYFFNNFLGIEVEGSFMDAPGVLTHDTELTDFLEIAREDSFDKAIDTEDRFLWRANVLLTWHPLYGKLAFLQRKLTHFDFNLALGAGLVGVDRPDDLRQDHSSSVAPELVFGGGIQFFATHDIVLRLEGRGYVYQGAKTPSNEDSFVKQLQVPTEFLLGASYMF</sequence>
<dbReference type="InterPro" id="IPR030820">
    <property type="entry name" value="OMP_myx_plus_Proteobacteria"/>
</dbReference>
<keyword evidence="3" id="KW-1185">Reference proteome</keyword>